<name>A0ABD2WB48_9HYME</name>
<dbReference type="Proteomes" id="UP001627154">
    <property type="component" value="Unassembled WGS sequence"/>
</dbReference>
<dbReference type="AlphaFoldDB" id="A0ABD2WB48"/>
<proteinExistence type="predicted"/>
<gene>
    <name evidence="1" type="ORF">TKK_014912</name>
</gene>
<sequence length="130" mass="14957">MINQKGISCTRSIMYRVFACDYDADDHYPARVDTKTDDIIYIALRFMYKSRQYPSFARATRRKIQSYAAPAAGTTARRVARASSSLSAYVYIGICIRVKKNRGRTVYRNCIQLSDTFITINSNRNDCVRK</sequence>
<reference evidence="1 2" key="1">
    <citation type="journal article" date="2024" name="bioRxiv">
        <title>A reference genome for Trichogramma kaykai: A tiny desert-dwelling parasitoid wasp with competing sex-ratio distorters.</title>
        <authorList>
            <person name="Culotta J."/>
            <person name="Lindsey A.R."/>
        </authorList>
    </citation>
    <scope>NUCLEOTIDE SEQUENCE [LARGE SCALE GENOMIC DNA]</scope>
    <source>
        <strain evidence="1 2">KSX58</strain>
    </source>
</reference>
<evidence type="ECO:0000313" key="1">
    <source>
        <dbReference type="EMBL" id="KAL3390091.1"/>
    </source>
</evidence>
<dbReference type="EMBL" id="JBJJXI010000121">
    <property type="protein sequence ID" value="KAL3390091.1"/>
    <property type="molecule type" value="Genomic_DNA"/>
</dbReference>
<keyword evidence="2" id="KW-1185">Reference proteome</keyword>
<accession>A0ABD2WB48</accession>
<protein>
    <submittedName>
        <fullName evidence="1">Uncharacterized protein</fullName>
    </submittedName>
</protein>
<organism evidence="1 2">
    <name type="scientific">Trichogramma kaykai</name>
    <dbReference type="NCBI Taxonomy" id="54128"/>
    <lineage>
        <taxon>Eukaryota</taxon>
        <taxon>Metazoa</taxon>
        <taxon>Ecdysozoa</taxon>
        <taxon>Arthropoda</taxon>
        <taxon>Hexapoda</taxon>
        <taxon>Insecta</taxon>
        <taxon>Pterygota</taxon>
        <taxon>Neoptera</taxon>
        <taxon>Endopterygota</taxon>
        <taxon>Hymenoptera</taxon>
        <taxon>Apocrita</taxon>
        <taxon>Proctotrupomorpha</taxon>
        <taxon>Chalcidoidea</taxon>
        <taxon>Trichogrammatidae</taxon>
        <taxon>Trichogramma</taxon>
    </lineage>
</organism>
<evidence type="ECO:0000313" key="2">
    <source>
        <dbReference type="Proteomes" id="UP001627154"/>
    </source>
</evidence>
<comment type="caution">
    <text evidence="1">The sequence shown here is derived from an EMBL/GenBank/DDBJ whole genome shotgun (WGS) entry which is preliminary data.</text>
</comment>